<evidence type="ECO:0000256" key="1">
    <source>
        <dbReference type="SAM" id="SignalP"/>
    </source>
</evidence>
<comment type="caution">
    <text evidence="2">The sequence shown here is derived from an EMBL/GenBank/DDBJ whole genome shotgun (WGS) entry which is preliminary data.</text>
</comment>
<protein>
    <submittedName>
        <fullName evidence="2">Uncharacterized protein</fullName>
    </submittedName>
</protein>
<proteinExistence type="predicted"/>
<name>A0A218ZEL8_9HELO</name>
<sequence>MQLAPLLVALGAAALVAAEQTCAQKLTYNPIRVQALYTCDGLSEAAKRDCRDKGYPAYIGPNNIINPESQLIAECDFYCCNE</sequence>
<dbReference type="AlphaFoldDB" id="A0A218ZEL8"/>
<evidence type="ECO:0000313" key="2">
    <source>
        <dbReference type="EMBL" id="OWP06467.1"/>
    </source>
</evidence>
<accession>A0A218ZEL8</accession>
<feature type="chain" id="PRO_5012217059" evidence="1">
    <location>
        <begin position="19"/>
        <end position="82"/>
    </location>
</feature>
<dbReference type="InParanoid" id="A0A218ZEL8"/>
<organism evidence="2 3">
    <name type="scientific">Diplocarpon coronariae</name>
    <dbReference type="NCBI Taxonomy" id="2795749"/>
    <lineage>
        <taxon>Eukaryota</taxon>
        <taxon>Fungi</taxon>
        <taxon>Dikarya</taxon>
        <taxon>Ascomycota</taxon>
        <taxon>Pezizomycotina</taxon>
        <taxon>Leotiomycetes</taxon>
        <taxon>Helotiales</taxon>
        <taxon>Drepanopezizaceae</taxon>
        <taxon>Diplocarpon</taxon>
    </lineage>
</organism>
<dbReference type="Proteomes" id="UP000242519">
    <property type="component" value="Unassembled WGS sequence"/>
</dbReference>
<evidence type="ECO:0000313" key="3">
    <source>
        <dbReference type="Proteomes" id="UP000242519"/>
    </source>
</evidence>
<reference evidence="2 3" key="1">
    <citation type="submission" date="2017-04" db="EMBL/GenBank/DDBJ databases">
        <title>Draft genome sequence of Marssonina coronaria NL1: causal agent of apple blotch.</title>
        <authorList>
            <person name="Cheng Q."/>
        </authorList>
    </citation>
    <scope>NUCLEOTIDE SEQUENCE [LARGE SCALE GENOMIC DNA]</scope>
    <source>
        <strain evidence="2 3">NL1</strain>
    </source>
</reference>
<feature type="signal peptide" evidence="1">
    <location>
        <begin position="1"/>
        <end position="18"/>
    </location>
</feature>
<keyword evidence="3" id="KW-1185">Reference proteome</keyword>
<dbReference type="EMBL" id="MZNU01000046">
    <property type="protein sequence ID" value="OWP06467.1"/>
    <property type="molecule type" value="Genomic_DNA"/>
</dbReference>
<gene>
    <name evidence="2" type="ORF">B2J93_9240</name>
</gene>
<keyword evidence="1" id="KW-0732">Signal</keyword>